<reference evidence="1" key="1">
    <citation type="submission" date="2024-11" db="EMBL/GenBank/DDBJ databases">
        <title>Description of Massilia orientalis sp. nov., isolated from rhizosphere soil of Ageratina adenophora.</title>
        <authorList>
            <person name="Wang Y."/>
        </authorList>
    </citation>
    <scope>NUCLEOTIDE SEQUENCE</scope>
    <source>
        <strain evidence="1">YIM B02787</strain>
    </source>
</reference>
<dbReference type="EMBL" id="JASNRB020000013">
    <property type="protein sequence ID" value="MFJ1470116.1"/>
    <property type="molecule type" value="Genomic_DNA"/>
</dbReference>
<protein>
    <submittedName>
        <fullName evidence="1">Uncharacterized protein</fullName>
    </submittedName>
</protein>
<evidence type="ECO:0000313" key="2">
    <source>
        <dbReference type="Proteomes" id="UP001168096"/>
    </source>
</evidence>
<sequence>MDTRYIDAERKLAASLEWTEAAFAGAVDEPSWRTVGLTPRAIERSCIPAWARSNDDCVTLMIEHVCFVHKEKTTAGESVMVARWHDKHGFVERISVPISDHASEAAAFRYAAVLGVTSKVDTESRARELGEMVAA</sequence>
<name>A0ACC7MJV9_9BURK</name>
<gene>
    <name evidence="1" type="ORF">QPK29_020590</name>
</gene>
<evidence type="ECO:0000313" key="1">
    <source>
        <dbReference type="EMBL" id="MFJ1470116.1"/>
    </source>
</evidence>
<comment type="caution">
    <text evidence="1">The sequence shown here is derived from an EMBL/GenBank/DDBJ whole genome shotgun (WGS) entry which is preliminary data.</text>
</comment>
<accession>A0ACC7MJV9</accession>
<proteinExistence type="predicted"/>
<organism evidence="1 2">
    <name type="scientific">Massilia orientalis</name>
    <dbReference type="NCBI Taxonomy" id="3050128"/>
    <lineage>
        <taxon>Bacteria</taxon>
        <taxon>Pseudomonadati</taxon>
        <taxon>Pseudomonadota</taxon>
        <taxon>Betaproteobacteria</taxon>
        <taxon>Burkholderiales</taxon>
        <taxon>Oxalobacteraceae</taxon>
        <taxon>Telluria group</taxon>
        <taxon>Massilia</taxon>
    </lineage>
</organism>
<dbReference type="Proteomes" id="UP001168096">
    <property type="component" value="Unassembled WGS sequence"/>
</dbReference>
<keyword evidence="2" id="KW-1185">Reference proteome</keyword>